<evidence type="ECO:0000256" key="1">
    <source>
        <dbReference type="ARBA" id="ARBA00022603"/>
    </source>
</evidence>
<reference evidence="5" key="1">
    <citation type="submission" date="2017-09" db="EMBL/GenBank/DDBJ databases">
        <title>Depth-based differentiation of microbial function through sediment-hosted aquifers and enrichment of novel symbionts in the deep terrestrial subsurface.</title>
        <authorList>
            <person name="Probst A.J."/>
            <person name="Ladd B."/>
            <person name="Jarett J.K."/>
            <person name="Geller-Mcgrath D.E."/>
            <person name="Sieber C.M.K."/>
            <person name="Emerson J.B."/>
            <person name="Anantharaman K."/>
            <person name="Thomas B.C."/>
            <person name="Malmstrom R."/>
            <person name="Stieglmeier M."/>
            <person name="Klingl A."/>
            <person name="Woyke T."/>
            <person name="Ryan C.M."/>
            <person name="Banfield J.F."/>
        </authorList>
    </citation>
    <scope>NUCLEOTIDE SEQUENCE [LARGE SCALE GENOMIC DNA]</scope>
</reference>
<evidence type="ECO:0000259" key="3">
    <source>
        <dbReference type="Pfam" id="PF13649"/>
    </source>
</evidence>
<proteinExistence type="predicted"/>
<dbReference type="GO" id="GO:0008168">
    <property type="term" value="F:methyltransferase activity"/>
    <property type="evidence" value="ECO:0007669"/>
    <property type="project" value="UniProtKB-KW"/>
</dbReference>
<evidence type="ECO:0000313" key="5">
    <source>
        <dbReference type="Proteomes" id="UP000229385"/>
    </source>
</evidence>
<name>A0A2M7XC19_9BACT</name>
<accession>A0A2M7XC19</accession>
<protein>
    <recommendedName>
        <fullName evidence="3">Methyltransferase domain-containing protein</fullName>
    </recommendedName>
</protein>
<evidence type="ECO:0000313" key="4">
    <source>
        <dbReference type="EMBL" id="PJA45404.1"/>
    </source>
</evidence>
<evidence type="ECO:0000256" key="2">
    <source>
        <dbReference type="ARBA" id="ARBA00022679"/>
    </source>
</evidence>
<dbReference type="Gene3D" id="3.40.50.150">
    <property type="entry name" value="Vaccinia Virus protein VP39"/>
    <property type="match status" value="1"/>
</dbReference>
<dbReference type="Proteomes" id="UP000229385">
    <property type="component" value="Unassembled WGS sequence"/>
</dbReference>
<dbReference type="Pfam" id="PF13649">
    <property type="entry name" value="Methyltransf_25"/>
    <property type="match status" value="1"/>
</dbReference>
<comment type="caution">
    <text evidence="4">The sequence shown here is derived from an EMBL/GenBank/DDBJ whole genome shotgun (WGS) entry which is preliminary data.</text>
</comment>
<organism evidence="4 5">
    <name type="scientific">Candidatus Uhrbacteria bacterium CG_4_9_14_3_um_filter_50_9</name>
    <dbReference type="NCBI Taxonomy" id="1975035"/>
    <lineage>
        <taxon>Bacteria</taxon>
        <taxon>Candidatus Uhriibacteriota</taxon>
    </lineage>
</organism>
<dbReference type="EMBL" id="PFWU01000040">
    <property type="protein sequence ID" value="PJA45404.1"/>
    <property type="molecule type" value="Genomic_DNA"/>
</dbReference>
<feature type="domain" description="Methyltransferase" evidence="3">
    <location>
        <begin position="44"/>
        <end position="133"/>
    </location>
</feature>
<dbReference type="InterPro" id="IPR029063">
    <property type="entry name" value="SAM-dependent_MTases_sf"/>
</dbReference>
<dbReference type="AlphaFoldDB" id="A0A2M7XC19"/>
<dbReference type="CDD" id="cd02440">
    <property type="entry name" value="AdoMet_MTases"/>
    <property type="match status" value="1"/>
</dbReference>
<dbReference type="InterPro" id="IPR041698">
    <property type="entry name" value="Methyltransf_25"/>
</dbReference>
<dbReference type="GO" id="GO:0032259">
    <property type="term" value="P:methylation"/>
    <property type="evidence" value="ECO:0007669"/>
    <property type="project" value="UniProtKB-KW"/>
</dbReference>
<sequence length="196" mass="22731">MNRTTETYNRAAEAYAEKFSHIGRRVADIDRGIDLWGGEGEPCVVELGCGNGRDAQVIFERTKRFTGVDASKEMIRLAREWVPRALFLVEDMRTYEIPDGTDIVYAFASFLHLNREEVQQLLTRIHGSLTDGGVVYLSVKRDDYHEYVRVDDYGPRTFYFYQESDFRLMAEGLYKMVYTDEQTLLGVEWLTVVLKK</sequence>
<dbReference type="SUPFAM" id="SSF53335">
    <property type="entry name" value="S-adenosyl-L-methionine-dependent methyltransferases"/>
    <property type="match status" value="1"/>
</dbReference>
<gene>
    <name evidence="4" type="ORF">CO174_03360</name>
</gene>
<keyword evidence="1" id="KW-0489">Methyltransferase</keyword>
<dbReference type="PANTHER" id="PTHR43861">
    <property type="entry name" value="TRANS-ACONITATE 2-METHYLTRANSFERASE-RELATED"/>
    <property type="match status" value="1"/>
</dbReference>
<keyword evidence="2" id="KW-0808">Transferase</keyword>
<dbReference type="PANTHER" id="PTHR43861:SF1">
    <property type="entry name" value="TRANS-ACONITATE 2-METHYLTRANSFERASE"/>
    <property type="match status" value="1"/>
</dbReference>